<keyword evidence="3 7" id="KW-1133">Transmembrane helix</keyword>
<keyword evidence="4 7" id="KW-0472">Membrane</keyword>
<feature type="domain" description="Rhodopsin" evidence="8">
    <location>
        <begin position="25"/>
        <end position="258"/>
    </location>
</feature>
<evidence type="ECO:0000313" key="9">
    <source>
        <dbReference type="EMBL" id="KAK8132252.1"/>
    </source>
</evidence>
<dbReference type="Pfam" id="PF20684">
    <property type="entry name" value="Fung_rhodopsin"/>
    <property type="match status" value="1"/>
</dbReference>
<sequence>MPDRGHEILAVAVFFLAASWAIFLLRLGSRLRLVQHFKVDDWSLVIVQVGQHTLVDLSPDQNANLLPSSYLSLEAQWWFLTSEAYVLATSALKVSIGIFLIRMAVSRRHLLVLHALTWGTLAFGIPYGILMAVQCRPIDTFWNASPRAPGKCLDEKLMKTFTQLASALNCFADWVFGIIPFLIVRSLNIARPTKALVAWLLCFAAIGSAATIVRAFFLPRMLADHDFLYHTVDLCIWSTVEVGVGVLAWSAAVCRPIHRYFLARLQAWPWMEGGCIRQRRLGSREPFALDPAQDLKLRPDEYFHESRCSSNGGGSALRTAKRSKGGKGGIFVHCQEVRGGSLSLAEEGGITRTLELSQITNRRNALFLPPPEATLMPNHLTSDENISVSSLDVPKPRLSSLPILDTPMLEPSARRCAIVPTKSMRNAPVSYWPRNIFSKSHGSNNASQTSPTSPSTKQQQGPPPLHLMSGSIDSGHCSMEYTAPKPRGWNVDNSNNNDKNRKSHHSLGLQPAVVHVERGELLPPQPAARHVRAAWPVGAAAGRLPAAVQPPQAARVPAHQVAAERGATAAPTHTVVGPAVGLPAAATAATTASYRQHALDAGVWAVVADHRPAGGGSGVLPIAGRGLRHGRGKQDIDEDPLLTPIALLGSV</sequence>
<feature type="transmembrane region" description="Helical" evidence="7">
    <location>
        <begin position="77"/>
        <end position="101"/>
    </location>
</feature>
<evidence type="ECO:0000259" key="8">
    <source>
        <dbReference type="Pfam" id="PF20684"/>
    </source>
</evidence>
<evidence type="ECO:0000256" key="1">
    <source>
        <dbReference type="ARBA" id="ARBA00004141"/>
    </source>
</evidence>
<evidence type="ECO:0000256" key="2">
    <source>
        <dbReference type="ARBA" id="ARBA00022692"/>
    </source>
</evidence>
<dbReference type="PANTHER" id="PTHR33048">
    <property type="entry name" value="PTH11-LIKE INTEGRAL MEMBRANE PROTEIN (AFU_ORTHOLOGUE AFUA_5G11245)"/>
    <property type="match status" value="1"/>
</dbReference>
<reference evidence="9 10" key="1">
    <citation type="submission" date="2023-01" db="EMBL/GenBank/DDBJ databases">
        <title>Analysis of 21 Apiospora genomes using comparative genomics revels a genus with tremendous synthesis potential of carbohydrate active enzymes and secondary metabolites.</title>
        <authorList>
            <person name="Sorensen T."/>
        </authorList>
    </citation>
    <scope>NUCLEOTIDE SEQUENCE [LARGE SCALE GENOMIC DNA]</scope>
    <source>
        <strain evidence="9 10">CBS 117206</strain>
    </source>
</reference>
<evidence type="ECO:0000313" key="10">
    <source>
        <dbReference type="Proteomes" id="UP001392437"/>
    </source>
</evidence>
<feature type="compositionally biased region" description="Low complexity" evidence="6">
    <location>
        <begin position="447"/>
        <end position="460"/>
    </location>
</feature>
<evidence type="ECO:0000256" key="7">
    <source>
        <dbReference type="SAM" id="Phobius"/>
    </source>
</evidence>
<evidence type="ECO:0000256" key="3">
    <source>
        <dbReference type="ARBA" id="ARBA00022989"/>
    </source>
</evidence>
<gene>
    <name evidence="9" type="ORF">PG999_000425</name>
</gene>
<dbReference type="EMBL" id="JAQQWP010000001">
    <property type="protein sequence ID" value="KAK8132252.1"/>
    <property type="molecule type" value="Genomic_DNA"/>
</dbReference>
<organism evidence="9 10">
    <name type="scientific">Apiospora kogelbergensis</name>
    <dbReference type="NCBI Taxonomy" id="1337665"/>
    <lineage>
        <taxon>Eukaryota</taxon>
        <taxon>Fungi</taxon>
        <taxon>Dikarya</taxon>
        <taxon>Ascomycota</taxon>
        <taxon>Pezizomycotina</taxon>
        <taxon>Sordariomycetes</taxon>
        <taxon>Xylariomycetidae</taxon>
        <taxon>Amphisphaeriales</taxon>
        <taxon>Apiosporaceae</taxon>
        <taxon>Apiospora</taxon>
    </lineage>
</organism>
<comment type="similarity">
    <text evidence="5">Belongs to the SAT4 family.</text>
</comment>
<feature type="transmembrane region" description="Helical" evidence="7">
    <location>
        <begin position="7"/>
        <end position="27"/>
    </location>
</feature>
<comment type="subcellular location">
    <subcellularLocation>
        <location evidence="1">Membrane</location>
        <topology evidence="1">Multi-pass membrane protein</topology>
    </subcellularLocation>
</comment>
<dbReference type="InterPro" id="IPR049326">
    <property type="entry name" value="Rhodopsin_dom_fungi"/>
</dbReference>
<name>A0AAW0RBF5_9PEZI</name>
<dbReference type="InterPro" id="IPR052337">
    <property type="entry name" value="SAT4-like"/>
</dbReference>
<proteinExistence type="inferred from homology"/>
<dbReference type="GO" id="GO:0016020">
    <property type="term" value="C:membrane"/>
    <property type="evidence" value="ECO:0007669"/>
    <property type="project" value="UniProtKB-SubCell"/>
</dbReference>
<accession>A0AAW0RBF5</accession>
<evidence type="ECO:0000256" key="5">
    <source>
        <dbReference type="ARBA" id="ARBA00038359"/>
    </source>
</evidence>
<keyword evidence="10" id="KW-1185">Reference proteome</keyword>
<dbReference type="PANTHER" id="PTHR33048:SF96">
    <property type="entry name" value="INTEGRAL MEMBRANE PROTEIN"/>
    <property type="match status" value="1"/>
</dbReference>
<dbReference type="AlphaFoldDB" id="A0AAW0RBF5"/>
<feature type="transmembrane region" description="Helical" evidence="7">
    <location>
        <begin position="196"/>
        <end position="216"/>
    </location>
</feature>
<feature type="transmembrane region" description="Helical" evidence="7">
    <location>
        <begin position="110"/>
        <end position="133"/>
    </location>
</feature>
<dbReference type="Proteomes" id="UP001392437">
    <property type="component" value="Unassembled WGS sequence"/>
</dbReference>
<comment type="caution">
    <text evidence="9">The sequence shown here is derived from an EMBL/GenBank/DDBJ whole genome shotgun (WGS) entry which is preliminary data.</text>
</comment>
<protein>
    <recommendedName>
        <fullName evidence="8">Rhodopsin domain-containing protein</fullName>
    </recommendedName>
</protein>
<evidence type="ECO:0000256" key="4">
    <source>
        <dbReference type="ARBA" id="ARBA00023136"/>
    </source>
</evidence>
<evidence type="ECO:0000256" key="6">
    <source>
        <dbReference type="SAM" id="MobiDB-lite"/>
    </source>
</evidence>
<keyword evidence="2 7" id="KW-0812">Transmembrane</keyword>
<feature type="region of interest" description="Disordered" evidence="6">
    <location>
        <begin position="435"/>
        <end position="506"/>
    </location>
</feature>
<feature type="compositionally biased region" description="Polar residues" evidence="6">
    <location>
        <begin position="437"/>
        <end position="446"/>
    </location>
</feature>
<feature type="transmembrane region" description="Helical" evidence="7">
    <location>
        <begin position="164"/>
        <end position="184"/>
    </location>
</feature>